<keyword evidence="2" id="KW-0503">Monooxygenase</keyword>
<dbReference type="Proteomes" id="UP000746471">
    <property type="component" value="Unassembled WGS sequence"/>
</dbReference>
<proteinExistence type="predicted"/>
<dbReference type="EMBL" id="JAHBCL010000007">
    <property type="protein sequence ID" value="MBS7526038.1"/>
    <property type="molecule type" value="Genomic_DNA"/>
</dbReference>
<reference evidence="2 3" key="1">
    <citation type="submission" date="2021-05" db="EMBL/GenBank/DDBJ databases">
        <title>Fusibacter ferrireducens sp. nov., an anaerobic, sulfur- and Fe-reducing bacterium isolated from the mangrove sediment.</title>
        <authorList>
            <person name="Qiu D."/>
        </authorList>
    </citation>
    <scope>NUCLEOTIDE SEQUENCE [LARGE SCALE GENOMIC DNA]</scope>
    <source>
        <strain evidence="2 3">DSM 12116</strain>
    </source>
</reference>
<comment type="caution">
    <text evidence="2">The sequence shown here is derived from an EMBL/GenBank/DDBJ whole genome shotgun (WGS) entry which is preliminary data.</text>
</comment>
<keyword evidence="2" id="KW-0560">Oxidoreductase</keyword>
<feature type="domain" description="ABM" evidence="1">
    <location>
        <begin position="9"/>
        <end position="78"/>
    </location>
</feature>
<dbReference type="GO" id="GO:0004497">
    <property type="term" value="F:monooxygenase activity"/>
    <property type="evidence" value="ECO:0007669"/>
    <property type="project" value="UniProtKB-KW"/>
</dbReference>
<evidence type="ECO:0000313" key="3">
    <source>
        <dbReference type="Proteomes" id="UP000746471"/>
    </source>
</evidence>
<dbReference type="Pfam" id="PF03992">
    <property type="entry name" value="ABM"/>
    <property type="match status" value="1"/>
</dbReference>
<dbReference type="InterPro" id="IPR011008">
    <property type="entry name" value="Dimeric_a/b-barrel"/>
</dbReference>
<organism evidence="2 3">
    <name type="scientific">Fusibacter paucivorans</name>
    <dbReference type="NCBI Taxonomy" id="76009"/>
    <lineage>
        <taxon>Bacteria</taxon>
        <taxon>Bacillati</taxon>
        <taxon>Bacillota</taxon>
        <taxon>Clostridia</taxon>
        <taxon>Eubacteriales</taxon>
        <taxon>Eubacteriales Family XII. Incertae Sedis</taxon>
        <taxon>Fusibacter</taxon>
    </lineage>
</organism>
<sequence length="110" mass="12576">MQKALETPYYAVIFTSQRTDGDQGYGEAADNVVSIVSKFEGFLGAESVRDSNGLGITISYWESMAHIDKWRQNAVHSSAKSMGRETWYSSYRIRICEVKYENSFQHPEHQ</sequence>
<dbReference type="PANTHER" id="PTHR37811">
    <property type="entry name" value="BLL5343 PROTEIN"/>
    <property type="match status" value="1"/>
</dbReference>
<dbReference type="PANTHER" id="PTHR37811:SF2">
    <property type="entry name" value="ABM DOMAIN-CONTAINING PROTEIN"/>
    <property type="match status" value="1"/>
</dbReference>
<evidence type="ECO:0000313" key="2">
    <source>
        <dbReference type="EMBL" id="MBS7526038.1"/>
    </source>
</evidence>
<dbReference type="InterPro" id="IPR052936">
    <property type="entry name" value="Jasmonate_Hydroxylase-like"/>
</dbReference>
<dbReference type="SUPFAM" id="SSF54909">
    <property type="entry name" value="Dimeric alpha+beta barrel"/>
    <property type="match status" value="1"/>
</dbReference>
<keyword evidence="3" id="KW-1185">Reference proteome</keyword>
<dbReference type="RefSeq" id="WP_213235824.1">
    <property type="nucleotide sequence ID" value="NZ_JAHBCL010000007.1"/>
</dbReference>
<protein>
    <submittedName>
        <fullName evidence="2">Antibiotic biosynthesis monooxygenase</fullName>
    </submittedName>
</protein>
<name>A0ABS5PLV4_9FIRM</name>
<accession>A0ABS5PLV4</accession>
<evidence type="ECO:0000259" key="1">
    <source>
        <dbReference type="Pfam" id="PF03992"/>
    </source>
</evidence>
<dbReference type="Gene3D" id="3.30.70.100">
    <property type="match status" value="1"/>
</dbReference>
<dbReference type="InterPro" id="IPR007138">
    <property type="entry name" value="ABM_dom"/>
</dbReference>
<gene>
    <name evidence="2" type="ORF">KHM83_05070</name>
</gene>